<feature type="compositionally biased region" description="Basic residues" evidence="8">
    <location>
        <begin position="1"/>
        <end position="11"/>
    </location>
</feature>
<evidence type="ECO:0000256" key="2">
    <source>
        <dbReference type="ARBA" id="ARBA00022688"/>
    </source>
</evidence>
<keyword evidence="6" id="KW-0503">Monooxygenase</keyword>
<dbReference type="SUPFAM" id="SSF47240">
    <property type="entry name" value="Ferritin-like"/>
    <property type="match status" value="1"/>
</dbReference>
<feature type="region of interest" description="Disordered" evidence="8">
    <location>
        <begin position="1"/>
        <end position="22"/>
    </location>
</feature>
<dbReference type="CDD" id="cd01042">
    <property type="entry name" value="DMQH"/>
    <property type="match status" value="1"/>
</dbReference>
<dbReference type="GO" id="GO:0005743">
    <property type="term" value="C:mitochondrial inner membrane"/>
    <property type="evidence" value="ECO:0007669"/>
    <property type="project" value="TreeGrafter"/>
</dbReference>
<dbReference type="EMBL" id="UOEE01000178">
    <property type="protein sequence ID" value="VAV94160.1"/>
    <property type="molecule type" value="Genomic_DNA"/>
</dbReference>
<keyword evidence="5" id="KW-0408">Iron</keyword>
<dbReference type="InterPro" id="IPR009078">
    <property type="entry name" value="Ferritin-like_SF"/>
</dbReference>
<evidence type="ECO:0000256" key="6">
    <source>
        <dbReference type="ARBA" id="ARBA00023033"/>
    </source>
</evidence>
<organism evidence="9">
    <name type="scientific">hydrothermal vent metagenome</name>
    <dbReference type="NCBI Taxonomy" id="652676"/>
    <lineage>
        <taxon>unclassified sequences</taxon>
        <taxon>metagenomes</taxon>
        <taxon>ecological metagenomes</taxon>
    </lineage>
</organism>
<comment type="pathway">
    <text evidence="1">Cofactor biosynthesis; ubiquinone biosynthesis.</text>
</comment>
<dbReference type="AlphaFoldDB" id="A0A3B0RLS3"/>
<evidence type="ECO:0000256" key="3">
    <source>
        <dbReference type="ARBA" id="ARBA00022723"/>
    </source>
</evidence>
<evidence type="ECO:0000256" key="4">
    <source>
        <dbReference type="ARBA" id="ARBA00023002"/>
    </source>
</evidence>
<keyword evidence="7" id="KW-0472">Membrane</keyword>
<dbReference type="PANTHER" id="PTHR11237">
    <property type="entry name" value="COENZYME Q10 BIOSYNTHESIS PROTEIN 7"/>
    <property type="match status" value="1"/>
</dbReference>
<dbReference type="Pfam" id="PF03232">
    <property type="entry name" value="COQ7"/>
    <property type="match status" value="1"/>
</dbReference>
<proteinExistence type="inferred from homology"/>
<protein>
    <submittedName>
        <fullName evidence="9">2-polyprenyl-3-methyl-6-methoxy-1,4-benzoquinol hydroxylase, coq7 type</fullName>
    </submittedName>
</protein>
<dbReference type="GO" id="GO:0006744">
    <property type="term" value="P:ubiquinone biosynthetic process"/>
    <property type="evidence" value="ECO:0007669"/>
    <property type="project" value="UniProtKB-KW"/>
</dbReference>
<evidence type="ECO:0000256" key="5">
    <source>
        <dbReference type="ARBA" id="ARBA00023004"/>
    </source>
</evidence>
<sequence>MSHNQPKRKTKPVPPGPGRERRIGEMLRVDHAGETAAVGIYRGQQAVFGGVANKQHLAGQFAQMQAEEQVHLEAFETQLRQREQAPTLMIGLWQGMSYALGVGTALLGEKAAHACTEAVEDVIEKHYQAQIDELQTTGEEPELRDLFIQFRQDELGHRDSAVQAGAKQAAGYPVLSAVIRAGCKAAIRISEKI</sequence>
<keyword evidence="4" id="KW-0560">Oxidoreductase</keyword>
<keyword evidence="3" id="KW-0479">Metal-binding</keyword>
<name>A0A3B0RLS3_9ZZZZ</name>
<gene>
    <name evidence="9" type="ORF">MNBD_ALPHA06-2289</name>
</gene>
<evidence type="ECO:0000256" key="8">
    <source>
        <dbReference type="SAM" id="MobiDB-lite"/>
    </source>
</evidence>
<dbReference type="GO" id="GO:0046872">
    <property type="term" value="F:metal ion binding"/>
    <property type="evidence" value="ECO:0007669"/>
    <property type="project" value="UniProtKB-KW"/>
</dbReference>
<dbReference type="GO" id="GO:0008682">
    <property type="term" value="F:3-demethoxyubiquinol 3-hydroxylase activity"/>
    <property type="evidence" value="ECO:0007669"/>
    <property type="project" value="TreeGrafter"/>
</dbReference>
<evidence type="ECO:0000256" key="7">
    <source>
        <dbReference type="ARBA" id="ARBA00023136"/>
    </source>
</evidence>
<dbReference type="InterPro" id="IPR012347">
    <property type="entry name" value="Ferritin-like"/>
</dbReference>
<accession>A0A3B0RLS3</accession>
<keyword evidence="2" id="KW-0831">Ubiquinone biosynthesis</keyword>
<evidence type="ECO:0000313" key="9">
    <source>
        <dbReference type="EMBL" id="VAV94160.1"/>
    </source>
</evidence>
<dbReference type="PANTHER" id="PTHR11237:SF4">
    <property type="entry name" value="5-DEMETHOXYUBIQUINONE HYDROXYLASE, MITOCHONDRIAL"/>
    <property type="match status" value="1"/>
</dbReference>
<dbReference type="Gene3D" id="1.20.1260.10">
    <property type="match status" value="1"/>
</dbReference>
<evidence type="ECO:0000256" key="1">
    <source>
        <dbReference type="ARBA" id="ARBA00004749"/>
    </source>
</evidence>
<dbReference type="InterPro" id="IPR011566">
    <property type="entry name" value="Ubq_synth_Coq7"/>
</dbReference>
<reference evidence="9" key="1">
    <citation type="submission" date="2018-06" db="EMBL/GenBank/DDBJ databases">
        <authorList>
            <person name="Zhirakovskaya E."/>
        </authorList>
    </citation>
    <scope>NUCLEOTIDE SEQUENCE</scope>
</reference>
<dbReference type="HAMAP" id="MF_01658">
    <property type="entry name" value="COQ7"/>
    <property type="match status" value="1"/>
</dbReference>